<proteinExistence type="inferred from homology"/>
<dbReference type="Proteomes" id="UP000000391">
    <property type="component" value="Chromosome"/>
</dbReference>
<dbReference type="PANTHER" id="PTHR10920">
    <property type="entry name" value="RIBOSOMAL RNA METHYLTRANSFERASE"/>
    <property type="match status" value="1"/>
</dbReference>
<dbReference type="HOGENOM" id="CLU_009422_4_4_2"/>
<evidence type="ECO:0000313" key="8">
    <source>
        <dbReference type="Proteomes" id="UP000000391"/>
    </source>
</evidence>
<dbReference type="Gene3D" id="2.40.50.140">
    <property type="entry name" value="Nucleic acid-binding proteins"/>
    <property type="match status" value="1"/>
</dbReference>
<dbReference type="PROSITE" id="PS50926">
    <property type="entry name" value="TRAM"/>
    <property type="match status" value="1"/>
</dbReference>
<evidence type="ECO:0000259" key="6">
    <source>
        <dbReference type="PROSITE" id="PS50926"/>
    </source>
</evidence>
<dbReference type="GO" id="GO:0008650">
    <property type="term" value="F:rRNA (uridine-2'-O-)-methyltransferase activity"/>
    <property type="evidence" value="ECO:0007669"/>
    <property type="project" value="UniProtKB-UniRule"/>
</dbReference>
<dbReference type="InterPro" id="IPR029063">
    <property type="entry name" value="SAM-dependent_MTases_sf"/>
</dbReference>
<gene>
    <name evidence="5" type="primary">rlmE</name>
    <name evidence="7" type="ordered locus">Metev_0809</name>
</gene>
<name>D7E8N8_METEZ</name>
<keyword evidence="8" id="KW-1185">Reference proteome</keyword>
<dbReference type="InterPro" id="IPR015507">
    <property type="entry name" value="rRNA-MeTfrase_E"/>
</dbReference>
<protein>
    <recommendedName>
        <fullName evidence="5">Ribosomal RNA large subunit methyltransferase E</fullName>
        <ecNumber evidence="5">2.1.1.166</ecNumber>
    </recommendedName>
    <alternativeName>
        <fullName evidence="5">23S rRNA Um2552 methyltransferase</fullName>
    </alternativeName>
    <alternativeName>
        <fullName evidence="5">rRNA (uridine-2'-O-)-methyltransferase</fullName>
    </alternativeName>
</protein>
<comment type="function">
    <text evidence="5">Specifically methylates the uridine in position 2552 of 23S rRNA at the 2'-O position of the ribose in the fully assembled 50S ribosomal subunit.</text>
</comment>
<evidence type="ECO:0000313" key="7">
    <source>
        <dbReference type="EMBL" id="ADI73709.1"/>
    </source>
</evidence>
<dbReference type="AlphaFoldDB" id="D7E8N8"/>
<dbReference type="SUPFAM" id="SSF53335">
    <property type="entry name" value="S-adenosyl-L-methionine-dependent methyltransferases"/>
    <property type="match status" value="1"/>
</dbReference>
<keyword evidence="5" id="KW-0963">Cytoplasm</keyword>
<evidence type="ECO:0000256" key="5">
    <source>
        <dbReference type="HAMAP-Rule" id="MF_01547"/>
    </source>
</evidence>
<dbReference type="Pfam" id="PF01728">
    <property type="entry name" value="FtsJ"/>
    <property type="match status" value="1"/>
</dbReference>
<dbReference type="InterPro" id="IPR002877">
    <property type="entry name" value="RNA_MeTrfase_FtsJ_dom"/>
</dbReference>
<accession>D7E8N8</accession>
<feature type="binding site" evidence="5">
    <location>
        <position position="51"/>
    </location>
    <ligand>
        <name>S-adenosyl-L-methionine</name>
        <dbReference type="ChEBI" id="CHEBI:59789"/>
    </ligand>
</feature>
<dbReference type="GO" id="GO:0005737">
    <property type="term" value="C:cytoplasm"/>
    <property type="evidence" value="ECO:0007669"/>
    <property type="project" value="UniProtKB-SubCell"/>
</dbReference>
<feature type="binding site" evidence="5">
    <location>
        <position position="49"/>
    </location>
    <ligand>
        <name>S-adenosyl-L-methionine</name>
        <dbReference type="ChEBI" id="CHEBI:59789"/>
    </ligand>
</feature>
<dbReference type="InterPro" id="IPR012340">
    <property type="entry name" value="NA-bd_OB-fold"/>
</dbReference>
<dbReference type="RefSeq" id="WP_013194277.1">
    <property type="nucleotide sequence ID" value="NC_014253.1"/>
</dbReference>
<feature type="binding site" evidence="5">
    <location>
        <position position="108"/>
    </location>
    <ligand>
        <name>S-adenosyl-L-methionine</name>
        <dbReference type="ChEBI" id="CHEBI:59789"/>
    </ligand>
</feature>
<dbReference type="EC" id="2.1.1.166" evidence="5"/>
<evidence type="ECO:0000256" key="4">
    <source>
        <dbReference type="ARBA" id="ARBA00022691"/>
    </source>
</evidence>
<comment type="subcellular location">
    <subcellularLocation>
        <location evidence="5">Cytoplasm</location>
    </subcellularLocation>
</comment>
<dbReference type="Pfam" id="PF01938">
    <property type="entry name" value="TRAM"/>
    <property type="match status" value="1"/>
</dbReference>
<keyword evidence="4 5" id="KW-0949">S-adenosyl-L-methionine</keyword>
<dbReference type="GeneID" id="9346435"/>
<dbReference type="KEGG" id="mev:Metev_0809"/>
<organism evidence="7 8">
    <name type="scientific">Methanohalobium evestigatum (strain ATCC BAA-1072 / DSM 3721 / NBRC 107634 / OCM 161 / Z-7303)</name>
    <dbReference type="NCBI Taxonomy" id="644295"/>
    <lineage>
        <taxon>Archaea</taxon>
        <taxon>Methanobacteriati</taxon>
        <taxon>Methanobacteriota</taxon>
        <taxon>Stenosarchaea group</taxon>
        <taxon>Methanomicrobia</taxon>
        <taxon>Methanosarcinales</taxon>
        <taxon>Methanosarcinaceae</taxon>
        <taxon>Methanohalobium</taxon>
    </lineage>
</organism>
<dbReference type="InterPro" id="IPR002792">
    <property type="entry name" value="TRAM_dom"/>
</dbReference>
<dbReference type="EMBL" id="CP002069">
    <property type="protein sequence ID" value="ADI73709.1"/>
    <property type="molecule type" value="Genomic_DNA"/>
</dbReference>
<dbReference type="PANTHER" id="PTHR10920:SF13">
    <property type="entry name" value="PRE-RRNA 2'-O-RIBOSE RNA METHYLTRANSFERASE FTSJ3"/>
    <property type="match status" value="1"/>
</dbReference>
<dbReference type="SUPFAM" id="SSF50249">
    <property type="entry name" value="Nucleic acid-binding proteins"/>
    <property type="match status" value="1"/>
</dbReference>
<comment type="similarity">
    <text evidence="5">Belongs to the class I-like SAM-binding methyltransferase superfamily. RNA methyltransferase RlmE family.</text>
</comment>
<feature type="domain" description="TRAM" evidence="6">
    <location>
        <begin position="195"/>
        <end position="253"/>
    </location>
</feature>
<dbReference type="InterPro" id="IPR050082">
    <property type="entry name" value="RNA_methyltr_RlmE"/>
</dbReference>
<keyword evidence="2 5" id="KW-0489">Methyltransferase</keyword>
<comment type="catalytic activity">
    <reaction evidence="5">
        <text>uridine(2552) in 23S rRNA + S-adenosyl-L-methionine = 2'-O-methyluridine(2552) in 23S rRNA + S-adenosyl-L-homocysteine + H(+)</text>
        <dbReference type="Rhea" id="RHEA:42720"/>
        <dbReference type="Rhea" id="RHEA-COMP:10202"/>
        <dbReference type="Rhea" id="RHEA-COMP:10203"/>
        <dbReference type="ChEBI" id="CHEBI:15378"/>
        <dbReference type="ChEBI" id="CHEBI:57856"/>
        <dbReference type="ChEBI" id="CHEBI:59789"/>
        <dbReference type="ChEBI" id="CHEBI:65315"/>
        <dbReference type="ChEBI" id="CHEBI:74478"/>
        <dbReference type="EC" id="2.1.1.166"/>
    </reaction>
</comment>
<feature type="active site" description="Proton acceptor" evidence="5">
    <location>
        <position position="148"/>
    </location>
</feature>
<feature type="binding site" evidence="5">
    <location>
        <position position="67"/>
    </location>
    <ligand>
        <name>S-adenosyl-L-methionine</name>
        <dbReference type="ChEBI" id="CHEBI:59789"/>
    </ligand>
</feature>
<evidence type="ECO:0000256" key="3">
    <source>
        <dbReference type="ARBA" id="ARBA00022679"/>
    </source>
</evidence>
<evidence type="ECO:0000256" key="1">
    <source>
        <dbReference type="ARBA" id="ARBA00022552"/>
    </source>
</evidence>
<dbReference type="Gene3D" id="3.40.50.150">
    <property type="entry name" value="Vaccinia Virus protein VP39"/>
    <property type="match status" value="1"/>
</dbReference>
<dbReference type="HAMAP" id="MF_01547">
    <property type="entry name" value="RNA_methyltr_E"/>
    <property type="match status" value="1"/>
</dbReference>
<reference evidence="7 8" key="1">
    <citation type="submission" date="2010-06" db="EMBL/GenBank/DDBJ databases">
        <title>Complete sequence chromosome of Methanohalobium evestigatum Z-7303.</title>
        <authorList>
            <consortium name="US DOE Joint Genome Institute"/>
            <person name="Lucas S."/>
            <person name="Copeland A."/>
            <person name="Lapidus A."/>
            <person name="Cheng J.-F."/>
            <person name="Bruce D."/>
            <person name="Goodwin L."/>
            <person name="Pitluck S."/>
            <person name="Saunders E."/>
            <person name="Detter J.C."/>
            <person name="Han C."/>
            <person name="Tapia R."/>
            <person name="Land M."/>
            <person name="Hauser L."/>
            <person name="Kyrpides N."/>
            <person name="Mikhailova N."/>
            <person name="Sieprawska-Lupa M."/>
            <person name="Whitman W.B."/>
            <person name="Anderson I."/>
            <person name="Woyke T."/>
        </authorList>
    </citation>
    <scope>NUCLEOTIDE SEQUENCE [LARGE SCALE GENOMIC DNA]</scope>
    <source>
        <strain evidence="8">ATCC BAA-1072 / DSM 3721 / NBRC 107634 / OCM 161 / Z-7303</strain>
    </source>
</reference>
<keyword evidence="3 5" id="KW-0808">Transferase</keyword>
<dbReference type="OrthoDB" id="26307at2157"/>
<evidence type="ECO:0000256" key="2">
    <source>
        <dbReference type="ARBA" id="ARBA00022603"/>
    </source>
</evidence>
<feature type="binding site" evidence="5">
    <location>
        <position position="83"/>
    </location>
    <ligand>
        <name>S-adenosyl-L-methionine</name>
        <dbReference type="ChEBI" id="CHEBI:59789"/>
    </ligand>
</feature>
<keyword evidence="1 5" id="KW-0698">rRNA processing</keyword>
<sequence>MAKKKDSFYRLAKDEGYRSRAAYKLLQINNRFNVIEKNDTIVDLGAAPGGWLQVARKISNNKVVGIDLQRIKSIEGVETVKGDMTSDRTVRKILKTIEDEGVDVVISDAAPNLSGNWNLDHARSIDLVESALEFAKQVLKPSGNFVVKVFQGDMFNDFLEKVKNNFAYVKAHEPKASRSQSAEIYVIGMDFLNTPVKKNEEYDVEITSIGSGGDGAVTINGFVIFVKDVDIGDRVKIKIEDVKPSFAFANVVEYL</sequence>
<dbReference type="STRING" id="644295.Metev_0809"/>